<name>A0ABX8AX81_9BACT</name>
<dbReference type="PANTHER" id="PTHR11910">
    <property type="entry name" value="ATP SYNTHASE DELTA CHAIN"/>
    <property type="match status" value="1"/>
</dbReference>
<comment type="subcellular location">
    <subcellularLocation>
        <location evidence="7">Cell membrane</location>
        <topology evidence="7">Peripheral membrane protein</topology>
    </subcellularLocation>
    <subcellularLocation>
        <location evidence="1">Membrane</location>
    </subcellularLocation>
</comment>
<comment type="function">
    <text evidence="7">This protein is part of the stalk that links CF(0) to CF(1). It either transmits conformational changes from CF(0) to CF(1) or is implicated in proton conduction.</text>
</comment>
<evidence type="ECO:0000256" key="3">
    <source>
        <dbReference type="ARBA" id="ARBA00022781"/>
    </source>
</evidence>
<comment type="similarity">
    <text evidence="7">Belongs to the ATPase delta chain family.</text>
</comment>
<dbReference type="HAMAP" id="MF_01416">
    <property type="entry name" value="ATP_synth_delta_bact"/>
    <property type="match status" value="1"/>
</dbReference>
<dbReference type="InterPro" id="IPR000711">
    <property type="entry name" value="ATPase_OSCP/dsu"/>
</dbReference>
<dbReference type="SUPFAM" id="SSF47928">
    <property type="entry name" value="N-terminal domain of the delta subunit of the F1F0-ATP synthase"/>
    <property type="match status" value="1"/>
</dbReference>
<sequence length="177" mass="19827">MSSLANRYARALADAAGDDFSTVAAELKAFHKLVTTHEELGEVFANPTIPLEQKEGLLRSLGERLRLHPITANFLGVVLRNQRMSRLDDIQTAVEALMDAHLGIVPVEVTTALPLGVSERRLLERRLKEVVGSDIRLTYRESPDLIGGIVARVGSRYYDGSIRTQLAEFRERLTRRY</sequence>
<keyword evidence="7" id="KW-1003">Cell membrane</keyword>
<evidence type="ECO:0000313" key="8">
    <source>
        <dbReference type="EMBL" id="QUV93312.1"/>
    </source>
</evidence>
<dbReference type="RefSeq" id="WP_211421704.1">
    <property type="nucleotide sequence ID" value="NZ_CP072642.1"/>
</dbReference>
<dbReference type="PRINTS" id="PR00125">
    <property type="entry name" value="ATPASEDELTA"/>
</dbReference>
<keyword evidence="5 7" id="KW-0472">Membrane</keyword>
<keyword evidence="9" id="KW-1185">Reference proteome</keyword>
<keyword evidence="6 7" id="KW-0066">ATP synthesis</keyword>
<evidence type="ECO:0000256" key="1">
    <source>
        <dbReference type="ARBA" id="ARBA00004370"/>
    </source>
</evidence>
<keyword evidence="7" id="KW-0139">CF(1)</keyword>
<dbReference type="NCBIfam" id="TIGR01145">
    <property type="entry name" value="ATP_synt_delta"/>
    <property type="match status" value="1"/>
</dbReference>
<keyword evidence="2 7" id="KW-0813">Transport</keyword>
<dbReference type="EMBL" id="CP072642">
    <property type="protein sequence ID" value="QUV93312.1"/>
    <property type="molecule type" value="Genomic_DNA"/>
</dbReference>
<protein>
    <recommendedName>
        <fullName evidence="7">ATP synthase subunit delta</fullName>
    </recommendedName>
    <alternativeName>
        <fullName evidence="7">ATP synthase F(1) sector subunit delta</fullName>
    </alternativeName>
    <alternativeName>
        <fullName evidence="7">F-type ATPase subunit delta</fullName>
        <shortName evidence="7">F-ATPase subunit delta</shortName>
    </alternativeName>
</protein>
<evidence type="ECO:0000313" key="9">
    <source>
        <dbReference type="Proteomes" id="UP000677668"/>
    </source>
</evidence>
<dbReference type="Pfam" id="PF00213">
    <property type="entry name" value="OSCP"/>
    <property type="match status" value="1"/>
</dbReference>
<dbReference type="InterPro" id="IPR026015">
    <property type="entry name" value="ATP_synth_OSCP/delta_N_sf"/>
</dbReference>
<keyword evidence="4 7" id="KW-0406">Ion transport</keyword>
<proteinExistence type="inferred from homology"/>
<comment type="function">
    <text evidence="7">F(1)F(0) ATP synthase produces ATP from ADP in the presence of a proton or sodium gradient. F-type ATPases consist of two structural domains, F(1) containing the extramembraneous catalytic core and F(0) containing the membrane proton channel, linked together by a central stalk and a peripheral stalk. During catalysis, ATP synthesis in the catalytic domain of F(1) is coupled via a rotary mechanism of the central stalk subunits to proton translocation.</text>
</comment>
<evidence type="ECO:0000256" key="6">
    <source>
        <dbReference type="ARBA" id="ARBA00023310"/>
    </source>
</evidence>
<evidence type="ECO:0000256" key="7">
    <source>
        <dbReference type="HAMAP-Rule" id="MF_01416"/>
    </source>
</evidence>
<gene>
    <name evidence="7 8" type="primary">atpH</name>
    <name evidence="8" type="ORF">J8C05_07980</name>
</gene>
<evidence type="ECO:0000256" key="2">
    <source>
        <dbReference type="ARBA" id="ARBA00022448"/>
    </source>
</evidence>
<organism evidence="8 9">
    <name type="scientific">Chloracidobacterium sp. N</name>
    <dbReference type="NCBI Taxonomy" id="2821540"/>
    <lineage>
        <taxon>Bacteria</taxon>
        <taxon>Pseudomonadati</taxon>
        <taxon>Acidobacteriota</taxon>
        <taxon>Terriglobia</taxon>
        <taxon>Terriglobales</taxon>
        <taxon>Acidobacteriaceae</taxon>
        <taxon>Chloracidobacterium</taxon>
        <taxon>Chloracidobacterium aggregatum</taxon>
    </lineage>
</organism>
<reference evidence="8 9" key="1">
    <citation type="submission" date="2021-03" db="EMBL/GenBank/DDBJ databases">
        <title>Genomic and phenotypic characterization of Chloracidobacterium isolates provides evidence for multiple species.</title>
        <authorList>
            <person name="Saini M.K."/>
            <person name="Costas A.M.G."/>
            <person name="Tank M."/>
            <person name="Bryant D.A."/>
        </authorList>
    </citation>
    <scope>NUCLEOTIDE SEQUENCE [LARGE SCALE GENOMIC DNA]</scope>
    <source>
        <strain evidence="8 9">N</strain>
    </source>
</reference>
<dbReference type="Proteomes" id="UP000677668">
    <property type="component" value="Chromosome 1"/>
</dbReference>
<evidence type="ECO:0000256" key="5">
    <source>
        <dbReference type="ARBA" id="ARBA00023136"/>
    </source>
</evidence>
<dbReference type="Gene3D" id="1.10.520.20">
    <property type="entry name" value="N-terminal domain of the delta subunit of the F1F0-ATP synthase"/>
    <property type="match status" value="1"/>
</dbReference>
<keyword evidence="3 7" id="KW-0375">Hydrogen ion transport</keyword>
<evidence type="ECO:0000256" key="4">
    <source>
        <dbReference type="ARBA" id="ARBA00023065"/>
    </source>
</evidence>
<accession>A0ABX8AX81</accession>